<feature type="region of interest" description="Disordered" evidence="1">
    <location>
        <begin position="25"/>
        <end position="44"/>
    </location>
</feature>
<proteinExistence type="predicted"/>
<keyword evidence="2" id="KW-1133">Transmembrane helix</keyword>
<sequence length="76" mass="7995">MPRITPDHALPDLLILWPEISPVLTGSAGSPPGSEGGTDAPPPGEARMEALFETVGIGLMLVIAVAAAWILIRQRR</sequence>
<gene>
    <name evidence="3" type="ORF">DES45_101668</name>
</gene>
<dbReference type="AlphaFoldDB" id="A0A370HV76"/>
<dbReference type="Proteomes" id="UP000254925">
    <property type="component" value="Unassembled WGS sequence"/>
</dbReference>
<feature type="transmembrane region" description="Helical" evidence="2">
    <location>
        <begin position="50"/>
        <end position="72"/>
    </location>
</feature>
<dbReference type="RefSeq" id="WP_114768517.1">
    <property type="nucleotide sequence ID" value="NZ_QQBB01000001.1"/>
</dbReference>
<protein>
    <submittedName>
        <fullName evidence="3">Uncharacterized protein</fullName>
    </submittedName>
</protein>
<organism evidence="3 4">
    <name type="scientific">Microvirga subterranea</name>
    <dbReference type="NCBI Taxonomy" id="186651"/>
    <lineage>
        <taxon>Bacteria</taxon>
        <taxon>Pseudomonadati</taxon>
        <taxon>Pseudomonadota</taxon>
        <taxon>Alphaproteobacteria</taxon>
        <taxon>Hyphomicrobiales</taxon>
        <taxon>Methylobacteriaceae</taxon>
        <taxon>Microvirga</taxon>
    </lineage>
</organism>
<keyword evidence="2" id="KW-0812">Transmembrane</keyword>
<keyword evidence="2" id="KW-0472">Membrane</keyword>
<evidence type="ECO:0000256" key="2">
    <source>
        <dbReference type="SAM" id="Phobius"/>
    </source>
</evidence>
<name>A0A370HV76_9HYPH</name>
<evidence type="ECO:0000313" key="3">
    <source>
        <dbReference type="EMBL" id="RDI62398.1"/>
    </source>
</evidence>
<keyword evidence="4" id="KW-1185">Reference proteome</keyword>
<comment type="caution">
    <text evidence="3">The sequence shown here is derived from an EMBL/GenBank/DDBJ whole genome shotgun (WGS) entry which is preliminary data.</text>
</comment>
<accession>A0A370HV76</accession>
<dbReference type="EMBL" id="QQBB01000001">
    <property type="protein sequence ID" value="RDI62398.1"/>
    <property type="molecule type" value="Genomic_DNA"/>
</dbReference>
<evidence type="ECO:0000256" key="1">
    <source>
        <dbReference type="SAM" id="MobiDB-lite"/>
    </source>
</evidence>
<reference evidence="3 4" key="1">
    <citation type="submission" date="2018-07" db="EMBL/GenBank/DDBJ databases">
        <title>Genomic Encyclopedia of Type Strains, Phase IV (KMG-IV): sequencing the most valuable type-strain genomes for metagenomic binning, comparative biology and taxonomic classification.</title>
        <authorList>
            <person name="Goeker M."/>
        </authorList>
    </citation>
    <scope>NUCLEOTIDE SEQUENCE [LARGE SCALE GENOMIC DNA]</scope>
    <source>
        <strain evidence="3 4">DSM 14364</strain>
    </source>
</reference>
<evidence type="ECO:0000313" key="4">
    <source>
        <dbReference type="Proteomes" id="UP000254925"/>
    </source>
</evidence>